<dbReference type="Pfam" id="PF00722">
    <property type="entry name" value="Glyco_hydro_16"/>
    <property type="match status" value="1"/>
</dbReference>
<comment type="caution">
    <text evidence="22">The sequence shown here is derived from an EMBL/GenBank/DDBJ whole genome shotgun (WGS) entry which is preliminary data.</text>
</comment>
<dbReference type="Gene3D" id="2.60.120.200">
    <property type="match status" value="1"/>
</dbReference>
<dbReference type="SUPFAM" id="SSF49899">
    <property type="entry name" value="Concanavalin A-like lectins/glucanases"/>
    <property type="match status" value="1"/>
</dbReference>
<evidence type="ECO:0000256" key="11">
    <source>
        <dbReference type="ARBA" id="ARBA00023157"/>
    </source>
</evidence>
<gene>
    <name evidence="22" type="ORF">QBC47DRAFT_125175</name>
</gene>
<keyword evidence="8 20" id="KW-0732">Signal</keyword>
<feature type="disulfide bond" evidence="18">
    <location>
        <begin position="23"/>
        <end position="30"/>
    </location>
</feature>
<evidence type="ECO:0000256" key="7">
    <source>
        <dbReference type="ARBA" id="ARBA00022679"/>
    </source>
</evidence>
<organism evidence="22 23">
    <name type="scientific">Echria macrotheca</name>
    <dbReference type="NCBI Taxonomy" id="438768"/>
    <lineage>
        <taxon>Eukaryota</taxon>
        <taxon>Fungi</taxon>
        <taxon>Dikarya</taxon>
        <taxon>Ascomycota</taxon>
        <taxon>Pezizomycotina</taxon>
        <taxon>Sordariomycetes</taxon>
        <taxon>Sordariomycetidae</taxon>
        <taxon>Sordariales</taxon>
        <taxon>Schizotheciaceae</taxon>
        <taxon>Echria</taxon>
    </lineage>
</organism>
<evidence type="ECO:0000259" key="21">
    <source>
        <dbReference type="PROSITE" id="PS51762"/>
    </source>
</evidence>
<keyword evidence="12" id="KW-0325">Glycoprotein</keyword>
<keyword evidence="7" id="KW-0808">Transferase</keyword>
<dbReference type="GO" id="GO:0031505">
    <property type="term" value="P:fungal-type cell wall organization"/>
    <property type="evidence" value="ECO:0007669"/>
    <property type="project" value="TreeGrafter"/>
</dbReference>
<dbReference type="GO" id="GO:0009277">
    <property type="term" value="C:fungal-type cell wall"/>
    <property type="evidence" value="ECO:0007669"/>
    <property type="project" value="TreeGrafter"/>
</dbReference>
<evidence type="ECO:0000256" key="5">
    <source>
        <dbReference type="ARBA" id="ARBA00022622"/>
    </source>
</evidence>
<evidence type="ECO:0000313" key="23">
    <source>
        <dbReference type="Proteomes" id="UP001239445"/>
    </source>
</evidence>
<keyword evidence="5" id="KW-0336">GPI-anchor</keyword>
<dbReference type="Proteomes" id="UP001239445">
    <property type="component" value="Unassembled WGS sequence"/>
</dbReference>
<evidence type="ECO:0000256" key="2">
    <source>
        <dbReference type="ARBA" id="ARBA00004196"/>
    </source>
</evidence>
<dbReference type="AlphaFoldDB" id="A0AAJ0B3J5"/>
<sequence>MHLSVLWLSALFSLGASQTFSKCDPTIKSCPPNPGLPYRDYQINFSYGLDHLNWEHFAAGGYNYSHAGAGLTISKSGQSPTLQTKWYIFFGLIEVHLRAAPGQGIVSCIVLESDDGDEIDFEWLGGEPQRLQTNYFGKRNTTTWDRGRFSHVDDTQYVTHSYAIDWNQDSITWYVDWQPVRTLRFHEAVDGTNFPQTPARLRLGIWSGGDPKNPEGTISWSGGRTDYSKGPYTMYVERVRIVNYNPATSYVWGDKSGSWQSIQQVHGNRRVVRDMETQARILDSQADQSGQQSFVRAPGRRRAQAAARPEPSYRHMSGDGEASIH</sequence>
<dbReference type="GO" id="GO:0005975">
    <property type="term" value="P:carbohydrate metabolic process"/>
    <property type="evidence" value="ECO:0007669"/>
    <property type="project" value="InterPro"/>
</dbReference>
<keyword evidence="10" id="KW-0472">Membrane</keyword>
<dbReference type="InterPro" id="IPR013320">
    <property type="entry name" value="ConA-like_dom_sf"/>
</dbReference>
<evidence type="ECO:0000256" key="20">
    <source>
        <dbReference type="SAM" id="SignalP"/>
    </source>
</evidence>
<evidence type="ECO:0000256" key="16">
    <source>
        <dbReference type="ARBA" id="ARBA00038074"/>
    </source>
</evidence>
<comment type="subcellular location">
    <subcellularLocation>
        <location evidence="2">Cell envelope</location>
    </subcellularLocation>
    <subcellularLocation>
        <location evidence="3">Membrane</location>
        <topology evidence="3">Lipid-anchor</topology>
        <topology evidence="3">GPI-anchor</topology>
    </subcellularLocation>
</comment>
<evidence type="ECO:0000313" key="22">
    <source>
        <dbReference type="EMBL" id="KAK1750139.1"/>
    </source>
</evidence>
<comment type="similarity">
    <text evidence="16">Belongs to the glycosyl hydrolase 16 family. CRH1 subfamily.</text>
</comment>
<evidence type="ECO:0000256" key="14">
    <source>
        <dbReference type="ARBA" id="ARBA00023295"/>
    </source>
</evidence>
<keyword evidence="11 18" id="KW-1015">Disulfide bond</keyword>
<keyword evidence="15" id="KW-0961">Cell wall biogenesis/degradation</keyword>
<evidence type="ECO:0000256" key="1">
    <source>
        <dbReference type="ARBA" id="ARBA00000822"/>
    </source>
</evidence>
<reference evidence="22" key="1">
    <citation type="submission" date="2023-06" db="EMBL/GenBank/DDBJ databases">
        <title>Genome-scale phylogeny and comparative genomics of the fungal order Sordariales.</title>
        <authorList>
            <consortium name="Lawrence Berkeley National Laboratory"/>
            <person name="Hensen N."/>
            <person name="Bonometti L."/>
            <person name="Westerberg I."/>
            <person name="Brannstrom I.O."/>
            <person name="Guillou S."/>
            <person name="Cros-Aarteil S."/>
            <person name="Calhoun S."/>
            <person name="Haridas S."/>
            <person name="Kuo A."/>
            <person name="Mondo S."/>
            <person name="Pangilinan J."/>
            <person name="Riley R."/>
            <person name="Labutti K."/>
            <person name="Andreopoulos B."/>
            <person name="Lipzen A."/>
            <person name="Chen C."/>
            <person name="Yanf M."/>
            <person name="Daum C."/>
            <person name="Ng V."/>
            <person name="Clum A."/>
            <person name="Steindorff A."/>
            <person name="Ohm R."/>
            <person name="Martin F."/>
            <person name="Silar P."/>
            <person name="Natvig D."/>
            <person name="Lalanne C."/>
            <person name="Gautier V."/>
            <person name="Ament-Velasquez S.L."/>
            <person name="Kruys A."/>
            <person name="Hutchinson M.I."/>
            <person name="Powell A.J."/>
            <person name="Barry K."/>
            <person name="Miller A.N."/>
            <person name="Grigoriev I.V."/>
            <person name="Debuchy R."/>
            <person name="Gladieux P."/>
            <person name="Thoren M.H."/>
            <person name="Johannesson H."/>
        </authorList>
    </citation>
    <scope>NUCLEOTIDE SEQUENCE</scope>
    <source>
        <strain evidence="22">PSN4</strain>
    </source>
</reference>
<feature type="active site" description="Nucleophile" evidence="17">
    <location>
        <position position="118"/>
    </location>
</feature>
<evidence type="ECO:0000256" key="6">
    <source>
        <dbReference type="ARBA" id="ARBA00022676"/>
    </source>
</evidence>
<keyword evidence="9" id="KW-0378">Hydrolase</keyword>
<feature type="chain" id="PRO_5042494224" description="chitinase" evidence="20">
    <location>
        <begin position="18"/>
        <end position="325"/>
    </location>
</feature>
<accession>A0AAJ0B3J5</accession>
<name>A0AAJ0B3J5_9PEZI</name>
<dbReference type="PANTHER" id="PTHR10963">
    <property type="entry name" value="GLYCOSYL HYDROLASE-RELATED"/>
    <property type="match status" value="1"/>
</dbReference>
<feature type="signal peptide" evidence="20">
    <location>
        <begin position="1"/>
        <end position="17"/>
    </location>
</feature>
<dbReference type="PROSITE" id="PS51762">
    <property type="entry name" value="GH16_2"/>
    <property type="match status" value="1"/>
</dbReference>
<evidence type="ECO:0000256" key="4">
    <source>
        <dbReference type="ARBA" id="ARBA00012729"/>
    </source>
</evidence>
<feature type="compositionally biased region" description="Basic and acidic residues" evidence="19">
    <location>
        <begin position="311"/>
        <end position="325"/>
    </location>
</feature>
<keyword evidence="23" id="KW-1185">Reference proteome</keyword>
<dbReference type="PIRSF" id="PIRSF037299">
    <property type="entry name" value="Glycosidase_CRH1_prd"/>
    <property type="match status" value="1"/>
</dbReference>
<evidence type="ECO:0000256" key="13">
    <source>
        <dbReference type="ARBA" id="ARBA00023288"/>
    </source>
</evidence>
<evidence type="ECO:0000256" key="17">
    <source>
        <dbReference type="PIRSR" id="PIRSR037299-1"/>
    </source>
</evidence>
<feature type="compositionally biased region" description="Polar residues" evidence="19">
    <location>
        <begin position="285"/>
        <end position="294"/>
    </location>
</feature>
<evidence type="ECO:0000256" key="15">
    <source>
        <dbReference type="ARBA" id="ARBA00023316"/>
    </source>
</evidence>
<protein>
    <recommendedName>
        <fullName evidence="4">chitinase</fullName>
        <ecNumber evidence="4">3.2.1.14</ecNumber>
    </recommendedName>
</protein>
<dbReference type="InterPro" id="IPR000757">
    <property type="entry name" value="Beta-glucanase-like"/>
</dbReference>
<dbReference type="GO" id="GO:0008843">
    <property type="term" value="F:endochitinase activity"/>
    <property type="evidence" value="ECO:0007669"/>
    <property type="project" value="UniProtKB-EC"/>
</dbReference>
<feature type="domain" description="GH16" evidence="21">
    <location>
        <begin position="26"/>
        <end position="236"/>
    </location>
</feature>
<dbReference type="PANTHER" id="PTHR10963:SF68">
    <property type="entry name" value="GLYCOSIDASE CRH1-RELATED"/>
    <property type="match status" value="1"/>
</dbReference>
<keyword evidence="14" id="KW-0326">Glycosidase</keyword>
<evidence type="ECO:0000256" key="12">
    <source>
        <dbReference type="ARBA" id="ARBA00023180"/>
    </source>
</evidence>
<dbReference type="InterPro" id="IPR017168">
    <property type="entry name" value="CHR-like"/>
</dbReference>
<dbReference type="EMBL" id="MU839849">
    <property type="protein sequence ID" value="KAK1750139.1"/>
    <property type="molecule type" value="Genomic_DNA"/>
</dbReference>
<feature type="active site" description="Proton donor" evidence="17">
    <location>
        <position position="122"/>
    </location>
</feature>
<evidence type="ECO:0000256" key="3">
    <source>
        <dbReference type="ARBA" id="ARBA00004589"/>
    </source>
</evidence>
<evidence type="ECO:0000256" key="9">
    <source>
        <dbReference type="ARBA" id="ARBA00022801"/>
    </source>
</evidence>
<dbReference type="EC" id="3.2.1.14" evidence="4"/>
<proteinExistence type="inferred from homology"/>
<evidence type="ECO:0000256" key="18">
    <source>
        <dbReference type="PIRSR" id="PIRSR037299-2"/>
    </source>
</evidence>
<keyword evidence="13" id="KW-0449">Lipoprotein</keyword>
<dbReference type="GO" id="GO:0098552">
    <property type="term" value="C:side of membrane"/>
    <property type="evidence" value="ECO:0007669"/>
    <property type="project" value="UniProtKB-KW"/>
</dbReference>
<evidence type="ECO:0000256" key="8">
    <source>
        <dbReference type="ARBA" id="ARBA00022729"/>
    </source>
</evidence>
<evidence type="ECO:0000256" key="19">
    <source>
        <dbReference type="SAM" id="MobiDB-lite"/>
    </source>
</evidence>
<dbReference type="GO" id="GO:0016757">
    <property type="term" value="F:glycosyltransferase activity"/>
    <property type="evidence" value="ECO:0007669"/>
    <property type="project" value="UniProtKB-KW"/>
</dbReference>
<dbReference type="InterPro" id="IPR050546">
    <property type="entry name" value="Glycosyl_Hydrlase_16"/>
</dbReference>
<keyword evidence="6" id="KW-0328">Glycosyltransferase</keyword>
<evidence type="ECO:0000256" key="10">
    <source>
        <dbReference type="ARBA" id="ARBA00023136"/>
    </source>
</evidence>
<comment type="catalytic activity">
    <reaction evidence="1">
        <text>Random endo-hydrolysis of N-acetyl-beta-D-glucosaminide (1-&gt;4)-beta-linkages in chitin and chitodextrins.</text>
        <dbReference type="EC" id="3.2.1.14"/>
    </reaction>
</comment>
<feature type="region of interest" description="Disordered" evidence="19">
    <location>
        <begin position="281"/>
        <end position="325"/>
    </location>
</feature>
<dbReference type="CDD" id="cd02183">
    <property type="entry name" value="GH16_fungal_CRH1_transglycosylase"/>
    <property type="match status" value="1"/>
</dbReference>